<comment type="similarity">
    <text evidence="9">Belongs to the OXA1/ALB3/YidC family.</text>
</comment>
<dbReference type="EMBL" id="MHTX01000019">
    <property type="protein sequence ID" value="OHA68315.1"/>
    <property type="molecule type" value="Genomic_DNA"/>
</dbReference>
<evidence type="ECO:0000259" key="11">
    <source>
        <dbReference type="Pfam" id="PF02096"/>
    </source>
</evidence>
<gene>
    <name evidence="12" type="ORF">A3D59_03905</name>
</gene>
<organism evidence="12 13">
    <name type="scientific">Candidatus Wildermuthbacteria bacterium RIFCSPHIGHO2_02_FULL_47_17</name>
    <dbReference type="NCBI Taxonomy" id="1802452"/>
    <lineage>
        <taxon>Bacteria</taxon>
        <taxon>Candidatus Wildermuthiibacteriota</taxon>
    </lineage>
</organism>
<keyword evidence="8" id="KW-0143">Chaperone</keyword>
<feature type="domain" description="Membrane insertase YidC/Oxa/ALB C-terminal" evidence="11">
    <location>
        <begin position="32"/>
        <end position="233"/>
    </location>
</feature>
<proteinExistence type="inferred from homology"/>
<evidence type="ECO:0000256" key="1">
    <source>
        <dbReference type="ARBA" id="ARBA00004651"/>
    </source>
</evidence>
<protein>
    <recommendedName>
        <fullName evidence="11">Membrane insertase YidC/Oxa/ALB C-terminal domain-containing protein</fullName>
    </recommendedName>
</protein>
<feature type="transmembrane region" description="Helical" evidence="10">
    <location>
        <begin position="98"/>
        <end position="119"/>
    </location>
</feature>
<evidence type="ECO:0000256" key="9">
    <source>
        <dbReference type="RuleBase" id="RU003945"/>
    </source>
</evidence>
<dbReference type="PANTHER" id="PTHR12428:SF65">
    <property type="entry name" value="CYTOCHROME C OXIDASE ASSEMBLY PROTEIN COX18, MITOCHONDRIAL"/>
    <property type="match status" value="1"/>
</dbReference>
<evidence type="ECO:0000256" key="3">
    <source>
        <dbReference type="ARBA" id="ARBA00022475"/>
    </source>
</evidence>
<evidence type="ECO:0000256" key="10">
    <source>
        <dbReference type="SAM" id="Phobius"/>
    </source>
</evidence>
<dbReference type="GO" id="GO:0005886">
    <property type="term" value="C:plasma membrane"/>
    <property type="evidence" value="ECO:0007669"/>
    <property type="project" value="UniProtKB-SubCell"/>
</dbReference>
<evidence type="ECO:0000256" key="4">
    <source>
        <dbReference type="ARBA" id="ARBA00022692"/>
    </source>
</evidence>
<comment type="caution">
    <text evidence="12">The sequence shown here is derived from an EMBL/GenBank/DDBJ whole genome shotgun (WGS) entry which is preliminary data.</text>
</comment>
<dbReference type="InterPro" id="IPR001708">
    <property type="entry name" value="YidC/ALB3/OXA1/COX18"/>
</dbReference>
<keyword evidence="5" id="KW-0653">Protein transport</keyword>
<dbReference type="AlphaFoldDB" id="A0A1G2R626"/>
<comment type="subcellular location">
    <subcellularLocation>
        <location evidence="1">Cell membrane</location>
        <topology evidence="1">Multi-pass membrane protein</topology>
    </subcellularLocation>
    <subcellularLocation>
        <location evidence="9">Membrane</location>
        <topology evidence="9">Multi-pass membrane protein</topology>
    </subcellularLocation>
</comment>
<evidence type="ECO:0000256" key="5">
    <source>
        <dbReference type="ARBA" id="ARBA00022927"/>
    </source>
</evidence>
<evidence type="ECO:0000256" key="2">
    <source>
        <dbReference type="ARBA" id="ARBA00022448"/>
    </source>
</evidence>
<dbReference type="GO" id="GO:0032977">
    <property type="term" value="F:membrane insertase activity"/>
    <property type="evidence" value="ECO:0007669"/>
    <property type="project" value="InterPro"/>
</dbReference>
<feature type="transmembrane region" description="Helical" evidence="10">
    <location>
        <begin position="195"/>
        <end position="211"/>
    </location>
</feature>
<feature type="transmembrane region" description="Helical" evidence="10">
    <location>
        <begin position="34"/>
        <end position="55"/>
    </location>
</feature>
<dbReference type="InterPro" id="IPR047196">
    <property type="entry name" value="YidC_ALB_C"/>
</dbReference>
<feature type="transmembrane region" description="Helical" evidence="10">
    <location>
        <begin position="6"/>
        <end position="27"/>
    </location>
</feature>
<dbReference type="Proteomes" id="UP000179258">
    <property type="component" value="Unassembled WGS sequence"/>
</dbReference>
<dbReference type="InterPro" id="IPR028055">
    <property type="entry name" value="YidC/Oxa/ALB_C"/>
</dbReference>
<name>A0A1G2R626_9BACT</name>
<accession>A0A1G2R626</accession>
<evidence type="ECO:0000313" key="13">
    <source>
        <dbReference type="Proteomes" id="UP000179258"/>
    </source>
</evidence>
<dbReference type="PANTHER" id="PTHR12428">
    <property type="entry name" value="OXA1"/>
    <property type="match status" value="1"/>
</dbReference>
<reference evidence="12 13" key="1">
    <citation type="journal article" date="2016" name="Nat. Commun.">
        <title>Thousands of microbial genomes shed light on interconnected biogeochemical processes in an aquifer system.</title>
        <authorList>
            <person name="Anantharaman K."/>
            <person name="Brown C.T."/>
            <person name="Hug L.A."/>
            <person name="Sharon I."/>
            <person name="Castelle C.J."/>
            <person name="Probst A.J."/>
            <person name="Thomas B.C."/>
            <person name="Singh A."/>
            <person name="Wilkins M.J."/>
            <person name="Karaoz U."/>
            <person name="Brodie E.L."/>
            <person name="Williams K.H."/>
            <person name="Hubbard S.S."/>
            <person name="Banfield J.F."/>
        </authorList>
    </citation>
    <scope>NUCLEOTIDE SEQUENCE [LARGE SCALE GENOMIC DNA]</scope>
</reference>
<dbReference type="NCBIfam" id="TIGR03592">
    <property type="entry name" value="yidC_oxa1_cterm"/>
    <property type="match status" value="1"/>
</dbReference>
<evidence type="ECO:0000313" key="12">
    <source>
        <dbReference type="EMBL" id="OHA68315.1"/>
    </source>
</evidence>
<dbReference type="Pfam" id="PF02096">
    <property type="entry name" value="60KD_IMP"/>
    <property type="match status" value="1"/>
</dbReference>
<dbReference type="GO" id="GO:0051205">
    <property type="term" value="P:protein insertion into membrane"/>
    <property type="evidence" value="ECO:0007669"/>
    <property type="project" value="TreeGrafter"/>
</dbReference>
<dbReference type="CDD" id="cd20070">
    <property type="entry name" value="5TM_YidC_Alb3"/>
    <property type="match status" value="1"/>
</dbReference>
<keyword evidence="2" id="KW-0813">Transport</keyword>
<keyword evidence="6 10" id="KW-1133">Transmembrane helix</keyword>
<keyword evidence="3" id="KW-1003">Cell membrane</keyword>
<dbReference type="GO" id="GO:0015031">
    <property type="term" value="P:protein transport"/>
    <property type="evidence" value="ECO:0007669"/>
    <property type="project" value="UniProtKB-KW"/>
</dbReference>
<keyword evidence="7 10" id="KW-0472">Membrane</keyword>
<evidence type="ECO:0000256" key="8">
    <source>
        <dbReference type="ARBA" id="ARBA00023186"/>
    </source>
</evidence>
<evidence type="ECO:0000256" key="7">
    <source>
        <dbReference type="ARBA" id="ARBA00023136"/>
    </source>
</evidence>
<keyword evidence="4 9" id="KW-0812">Transmembrane</keyword>
<evidence type="ECO:0000256" key="6">
    <source>
        <dbReference type="ARBA" id="ARBA00022989"/>
    </source>
</evidence>
<sequence>MEWIAAIFHTTVYQPLFNILILLYVYIPGHDFGLAVILLTIGARLALYPITRAAIASQKALSDLQPKIKEVQDRWKNDKERQVKETLALYQTAKVNPFAAIFPVLVQLPLLIALFRLFGQKIDGTQLTSSLYGFVPFPADINFFFLGLINLAQPNIIFAFMSGILQFWQVKMLQPQEKKAAKQQGGDMGQMMQKQMTYFFPALTVLILLRLPSAMGLYWACTTVFSIGQQYLILNKKPAPAKQPTC</sequence>